<comment type="caution">
    <text evidence="9">The sequence shown here is derived from an EMBL/GenBank/DDBJ whole genome shotgun (WGS) entry which is preliminary data.</text>
</comment>
<evidence type="ECO:0000313" key="9">
    <source>
        <dbReference type="EMBL" id="OGY66765.1"/>
    </source>
</evidence>
<dbReference type="GO" id="GO:0005829">
    <property type="term" value="C:cytosol"/>
    <property type="evidence" value="ECO:0007669"/>
    <property type="project" value="TreeGrafter"/>
</dbReference>
<feature type="binding site" evidence="7">
    <location>
        <position position="165"/>
    </location>
    <ligand>
        <name>substrate</name>
    </ligand>
</feature>
<comment type="subunit">
    <text evidence="7 8">Homodimer.</text>
</comment>
<dbReference type="InterPro" id="IPR035990">
    <property type="entry name" value="TIM_sf"/>
</dbReference>
<dbReference type="Pfam" id="PF00121">
    <property type="entry name" value="TIM"/>
    <property type="match status" value="1"/>
</dbReference>
<keyword evidence="3 7" id="KW-0312">Gluconeogenesis</keyword>
<feature type="binding site" evidence="7">
    <location>
        <begin position="8"/>
        <end position="10"/>
    </location>
    <ligand>
        <name>substrate</name>
    </ligand>
</feature>
<evidence type="ECO:0000256" key="2">
    <source>
        <dbReference type="ARBA" id="ARBA00007422"/>
    </source>
</evidence>
<dbReference type="GO" id="GO:0006096">
    <property type="term" value="P:glycolytic process"/>
    <property type="evidence" value="ECO:0007669"/>
    <property type="project" value="UniProtKB-UniRule"/>
</dbReference>
<dbReference type="FunFam" id="3.20.20.70:FF:000016">
    <property type="entry name" value="Triosephosphate isomerase"/>
    <property type="match status" value="1"/>
</dbReference>
<evidence type="ECO:0000256" key="7">
    <source>
        <dbReference type="HAMAP-Rule" id="MF_00147"/>
    </source>
</evidence>
<dbReference type="InterPro" id="IPR022896">
    <property type="entry name" value="TrioseP_Isoase_bac/euk"/>
</dbReference>
<organism evidence="9 10">
    <name type="scientific">Candidatus Harrisonbacteria bacterium RIFCSPLOWO2_02_FULL_41_13b</name>
    <dbReference type="NCBI Taxonomy" id="1798409"/>
    <lineage>
        <taxon>Bacteria</taxon>
        <taxon>Candidatus Harrisoniibacteriota</taxon>
    </lineage>
</organism>
<dbReference type="InterPro" id="IPR000652">
    <property type="entry name" value="Triosephosphate_isomerase"/>
</dbReference>
<dbReference type="PROSITE" id="PS51440">
    <property type="entry name" value="TIM_2"/>
    <property type="match status" value="1"/>
</dbReference>
<comment type="similarity">
    <text evidence="2 7 8">Belongs to the triosephosphate isomerase family.</text>
</comment>
<dbReference type="UniPathway" id="UPA00109">
    <property type="reaction ID" value="UER00189"/>
</dbReference>
<comment type="pathway">
    <text evidence="7 8">Carbohydrate biosynthesis; gluconeogenesis.</text>
</comment>
<reference evidence="9 10" key="1">
    <citation type="journal article" date="2016" name="Nat. Commun.">
        <title>Thousands of microbial genomes shed light on interconnected biogeochemical processes in an aquifer system.</title>
        <authorList>
            <person name="Anantharaman K."/>
            <person name="Brown C.T."/>
            <person name="Hug L.A."/>
            <person name="Sharon I."/>
            <person name="Castelle C.J."/>
            <person name="Probst A.J."/>
            <person name="Thomas B.C."/>
            <person name="Singh A."/>
            <person name="Wilkins M.J."/>
            <person name="Karaoz U."/>
            <person name="Brodie E.L."/>
            <person name="Williams K.H."/>
            <person name="Hubbard S.S."/>
            <person name="Banfield J.F."/>
        </authorList>
    </citation>
    <scope>NUCLEOTIDE SEQUENCE [LARGE SCALE GENOMIC DNA]</scope>
</reference>
<feature type="binding site" evidence="7">
    <location>
        <position position="202"/>
    </location>
    <ligand>
        <name>substrate</name>
    </ligand>
</feature>
<dbReference type="PANTHER" id="PTHR21139">
    <property type="entry name" value="TRIOSEPHOSPHATE ISOMERASE"/>
    <property type="match status" value="1"/>
</dbReference>
<accession>A0A1G1ZQP6</accession>
<dbReference type="SUPFAM" id="SSF51351">
    <property type="entry name" value="Triosephosphate isomerase (TIM)"/>
    <property type="match status" value="1"/>
</dbReference>
<protein>
    <recommendedName>
        <fullName evidence="7 8">Triosephosphate isomerase</fullName>
        <shortName evidence="7">TIM</shortName>
        <shortName evidence="7">TPI</shortName>
        <ecNumber evidence="7 8">5.3.1.1</ecNumber>
    </recommendedName>
    <alternativeName>
        <fullName evidence="7">Triose-phosphate isomerase</fullName>
    </alternativeName>
</protein>
<feature type="active site" description="Proton acceptor" evidence="7">
    <location>
        <position position="159"/>
    </location>
</feature>
<dbReference type="GO" id="GO:0019563">
    <property type="term" value="P:glycerol catabolic process"/>
    <property type="evidence" value="ECO:0007669"/>
    <property type="project" value="TreeGrafter"/>
</dbReference>
<evidence type="ECO:0000256" key="5">
    <source>
        <dbReference type="ARBA" id="ARBA00023152"/>
    </source>
</evidence>
<dbReference type="UniPathway" id="UPA00138"/>
<keyword evidence="5 7" id="KW-0324">Glycolysis</keyword>
<proteinExistence type="inferred from homology"/>
<comment type="catalytic activity">
    <reaction evidence="7 8">
        <text>D-glyceraldehyde 3-phosphate = dihydroxyacetone phosphate</text>
        <dbReference type="Rhea" id="RHEA:18585"/>
        <dbReference type="ChEBI" id="CHEBI:57642"/>
        <dbReference type="ChEBI" id="CHEBI:59776"/>
        <dbReference type="EC" id="5.3.1.1"/>
    </reaction>
</comment>
<dbReference type="PANTHER" id="PTHR21139:SF42">
    <property type="entry name" value="TRIOSEPHOSPHATE ISOMERASE"/>
    <property type="match status" value="1"/>
</dbReference>
<evidence type="ECO:0000256" key="1">
    <source>
        <dbReference type="ARBA" id="ARBA00004680"/>
    </source>
</evidence>
<comment type="pathway">
    <text evidence="1 7 8">Carbohydrate degradation; glycolysis; D-glyceraldehyde 3-phosphate from glycerone phosphate: step 1/1.</text>
</comment>
<dbReference type="GO" id="GO:0006094">
    <property type="term" value="P:gluconeogenesis"/>
    <property type="evidence" value="ECO:0007669"/>
    <property type="project" value="UniProtKB-UniRule"/>
</dbReference>
<comment type="subcellular location">
    <subcellularLocation>
        <location evidence="7 8">Cytoplasm</location>
    </subcellularLocation>
</comment>
<dbReference type="GO" id="GO:0004807">
    <property type="term" value="F:triose-phosphate isomerase activity"/>
    <property type="evidence" value="ECO:0007669"/>
    <property type="project" value="UniProtKB-UniRule"/>
</dbReference>
<name>A0A1G1ZQP6_9BACT</name>
<dbReference type="Gene3D" id="3.20.20.70">
    <property type="entry name" value="Aldolase class I"/>
    <property type="match status" value="1"/>
</dbReference>
<dbReference type="HAMAP" id="MF_00147_B">
    <property type="entry name" value="TIM_B"/>
    <property type="match status" value="1"/>
</dbReference>
<keyword evidence="4 7" id="KW-0963">Cytoplasm</keyword>
<feature type="binding site" evidence="7">
    <location>
        <begin position="223"/>
        <end position="224"/>
    </location>
    <ligand>
        <name>substrate</name>
    </ligand>
</feature>
<dbReference type="Proteomes" id="UP000177690">
    <property type="component" value="Unassembled WGS sequence"/>
</dbReference>
<dbReference type="EC" id="5.3.1.1" evidence="7 8"/>
<dbReference type="STRING" id="1798409.A3I24_04590"/>
<evidence type="ECO:0000313" key="10">
    <source>
        <dbReference type="Proteomes" id="UP000177690"/>
    </source>
</evidence>
<dbReference type="InterPro" id="IPR020861">
    <property type="entry name" value="Triosephosphate_isomerase_AS"/>
</dbReference>
<sequence>MDKIIIANWKMNPASLKEAEKIAKESDVEDLIICPPFLFLEAVSKTIHKAKLGAQDLFWEDKGAYTGEVSPVELKNLGVKYAIIGHSERRQNLGETDKIVAKKIAAAVDNDLTPILCVGETKDERAAGKTEEIIKRELKIGLSLLANQPHTLNPIIAYEPIWAIGTGTPDTPENMLNMVKFIKETLVTSGYTLNPKIIYGGSVNSQNAEEFLKHEEINGALVGGASLKSEEIIKIVKIAKQY</sequence>
<dbReference type="GO" id="GO:0046166">
    <property type="term" value="P:glyceraldehyde-3-phosphate biosynthetic process"/>
    <property type="evidence" value="ECO:0007669"/>
    <property type="project" value="TreeGrafter"/>
</dbReference>
<evidence type="ECO:0000256" key="4">
    <source>
        <dbReference type="ARBA" id="ARBA00022490"/>
    </source>
</evidence>
<gene>
    <name evidence="7" type="primary">tpiA</name>
    <name evidence="9" type="ORF">A3I24_04590</name>
</gene>
<feature type="active site" description="Electrophile" evidence="7">
    <location>
        <position position="86"/>
    </location>
</feature>
<dbReference type="EMBL" id="MHJL01000036">
    <property type="protein sequence ID" value="OGY66765.1"/>
    <property type="molecule type" value="Genomic_DNA"/>
</dbReference>
<dbReference type="CDD" id="cd00311">
    <property type="entry name" value="TIM"/>
    <property type="match status" value="1"/>
</dbReference>
<dbReference type="InterPro" id="IPR013785">
    <property type="entry name" value="Aldolase_TIM"/>
</dbReference>
<dbReference type="NCBIfam" id="TIGR00419">
    <property type="entry name" value="tim"/>
    <property type="match status" value="1"/>
</dbReference>
<comment type="function">
    <text evidence="7">Involved in the gluconeogenesis. Catalyzes stereospecifically the conversion of dihydroxyacetone phosphate (DHAP) to D-glyceraldehyde-3-phosphate (G3P).</text>
</comment>
<dbReference type="AlphaFoldDB" id="A0A1G1ZQP6"/>
<evidence type="ECO:0000256" key="8">
    <source>
        <dbReference type="RuleBase" id="RU363013"/>
    </source>
</evidence>
<evidence type="ECO:0000256" key="6">
    <source>
        <dbReference type="ARBA" id="ARBA00023235"/>
    </source>
</evidence>
<evidence type="ECO:0000256" key="3">
    <source>
        <dbReference type="ARBA" id="ARBA00022432"/>
    </source>
</evidence>
<keyword evidence="6 7" id="KW-0413">Isomerase</keyword>
<dbReference type="PROSITE" id="PS00171">
    <property type="entry name" value="TIM_1"/>
    <property type="match status" value="1"/>
</dbReference>